<reference evidence="26" key="1">
    <citation type="journal article" date="2017" name="Plant J.">
        <title>The pomegranate (Punica granatum L.) genome and the genomics of punicalagin biosynthesis.</title>
        <authorList>
            <person name="Qin G."/>
            <person name="Xu C."/>
            <person name="Ming R."/>
            <person name="Tang H."/>
            <person name="Guyot R."/>
            <person name="Kramer E.M."/>
            <person name="Hu Y."/>
            <person name="Yi X."/>
            <person name="Qi Y."/>
            <person name="Xu X."/>
            <person name="Gao Z."/>
            <person name="Pan H."/>
            <person name="Jian J."/>
            <person name="Tian Y."/>
            <person name="Yue Z."/>
            <person name="Xu Y."/>
        </authorList>
    </citation>
    <scope>NUCLEOTIDE SEQUENCE [LARGE SCALE GENOMIC DNA]</scope>
    <source>
        <strain evidence="26">cv. Dabenzi</strain>
    </source>
</reference>
<evidence type="ECO:0000256" key="12">
    <source>
        <dbReference type="ARBA" id="ARBA00022916"/>
    </source>
</evidence>
<dbReference type="GO" id="GO:0016760">
    <property type="term" value="F:cellulose synthase (UDP-forming) activity"/>
    <property type="evidence" value="ECO:0007669"/>
    <property type="project" value="UniProtKB-EC"/>
</dbReference>
<dbReference type="AlphaFoldDB" id="A0A218XM36"/>
<dbReference type="Gene3D" id="3.30.40.10">
    <property type="entry name" value="Zinc/RING finger domain, C3HC4 (zinc finger)"/>
    <property type="match status" value="1"/>
</dbReference>
<dbReference type="GO" id="GO:0071555">
    <property type="term" value="P:cell wall organization"/>
    <property type="evidence" value="ECO:0007669"/>
    <property type="project" value="UniProtKB-KW"/>
</dbReference>
<evidence type="ECO:0000313" key="27">
    <source>
        <dbReference type="Proteomes" id="UP000515151"/>
    </source>
</evidence>
<evidence type="ECO:0000256" key="9">
    <source>
        <dbReference type="ARBA" id="ARBA00022723"/>
    </source>
</evidence>
<evidence type="ECO:0000256" key="4">
    <source>
        <dbReference type="ARBA" id="ARBA00007548"/>
    </source>
</evidence>
<feature type="transmembrane region" description="Helical" evidence="23">
    <location>
        <begin position="1058"/>
        <end position="1078"/>
    </location>
</feature>
<proteinExistence type="inferred from homology"/>
<evidence type="ECO:0000256" key="18">
    <source>
        <dbReference type="ARBA" id="ARBA00048682"/>
    </source>
</evidence>
<comment type="cofactor">
    <cofactor evidence="23">
        <name>Zn(2+)</name>
        <dbReference type="ChEBI" id="CHEBI:29105"/>
    </cofactor>
    <text evidence="23">Binds 2 Zn(2+) ions per subunit.</text>
</comment>
<dbReference type="OrthoDB" id="72851at2759"/>
<dbReference type="PROSITE" id="PS50089">
    <property type="entry name" value="ZF_RING_2"/>
    <property type="match status" value="1"/>
</dbReference>
<feature type="binding site" evidence="21">
    <location>
        <position position="572"/>
    </location>
    <ligand>
        <name>Mn(2+)</name>
        <dbReference type="ChEBI" id="CHEBI:29035"/>
    </ligand>
</feature>
<feature type="transmembrane region" description="Helical" evidence="23">
    <location>
        <begin position="1028"/>
        <end position="1046"/>
    </location>
</feature>
<comment type="subcellular location">
    <subcellularLocation>
        <location evidence="2 23">Cell membrane</location>
        <topology evidence="2 23">Multi-pass membrane protein</topology>
    </subcellularLocation>
</comment>
<keyword evidence="11 23" id="KW-0862">Zinc</keyword>
<evidence type="ECO:0000256" key="16">
    <source>
        <dbReference type="ARBA" id="ARBA00023211"/>
    </source>
</evidence>
<evidence type="ECO:0000313" key="25">
    <source>
        <dbReference type="EMBL" id="OWM85964.1"/>
    </source>
</evidence>
<protein>
    <recommendedName>
        <fullName evidence="23">Cellulose synthase</fullName>
        <ecNumber evidence="23">2.4.1.12</ecNumber>
    </recommendedName>
</protein>
<evidence type="ECO:0000256" key="21">
    <source>
        <dbReference type="PIRSR" id="PIRSR605150-3"/>
    </source>
</evidence>
<dbReference type="Pfam" id="PF14569">
    <property type="entry name" value="zf-UDP"/>
    <property type="match status" value="1"/>
</dbReference>
<dbReference type="SUPFAM" id="SSF53448">
    <property type="entry name" value="Nucleotide-diphospho-sugar transferases"/>
    <property type="match status" value="1"/>
</dbReference>
<dbReference type="InterPro" id="IPR027934">
    <property type="entry name" value="CES_Znf_RING"/>
</dbReference>
<dbReference type="Proteomes" id="UP000515151">
    <property type="component" value="Chromosome 7"/>
</dbReference>
<evidence type="ECO:0000313" key="28">
    <source>
        <dbReference type="RefSeq" id="XP_031404642.1"/>
    </source>
</evidence>
<dbReference type="Pfam" id="PF03552">
    <property type="entry name" value="Cellulose_synt"/>
    <property type="match status" value="1"/>
</dbReference>
<dbReference type="InterPro" id="IPR029044">
    <property type="entry name" value="Nucleotide-diphossugar_trans"/>
</dbReference>
<evidence type="ECO:0000256" key="7">
    <source>
        <dbReference type="ARBA" id="ARBA00022679"/>
    </source>
</evidence>
<dbReference type="GO" id="GO:0005886">
    <property type="term" value="C:plasma membrane"/>
    <property type="evidence" value="ECO:0007669"/>
    <property type="project" value="UniProtKB-SubCell"/>
</dbReference>
<dbReference type="EC" id="2.4.1.12" evidence="23"/>
<keyword evidence="16" id="KW-0464">Manganese</keyword>
<evidence type="ECO:0000256" key="3">
    <source>
        <dbReference type="ARBA" id="ARBA00004768"/>
    </source>
</evidence>
<evidence type="ECO:0000256" key="13">
    <source>
        <dbReference type="ARBA" id="ARBA00022989"/>
    </source>
</evidence>
<dbReference type="Gene3D" id="3.90.550.10">
    <property type="entry name" value="Spore Coat Polysaccharide Biosynthesis Protein SpsA, Chain A"/>
    <property type="match status" value="1"/>
</dbReference>
<keyword evidence="15 23" id="KW-0472">Membrane</keyword>
<comment type="catalytic activity">
    <reaction evidence="18 23">
        <text>[(1-&gt;4)-beta-D-glucosyl](n) + UDP-alpha-D-glucose = [(1-&gt;4)-beta-D-glucosyl](n+1) + UDP + H(+)</text>
        <dbReference type="Rhea" id="RHEA:19929"/>
        <dbReference type="Rhea" id="RHEA-COMP:10033"/>
        <dbReference type="Rhea" id="RHEA-COMP:10034"/>
        <dbReference type="ChEBI" id="CHEBI:15378"/>
        <dbReference type="ChEBI" id="CHEBI:18246"/>
        <dbReference type="ChEBI" id="CHEBI:58223"/>
        <dbReference type="ChEBI" id="CHEBI:58885"/>
        <dbReference type="EC" id="2.4.1.12"/>
    </reaction>
</comment>
<dbReference type="InterPro" id="IPR005150">
    <property type="entry name" value="Cellulose_synth"/>
</dbReference>
<evidence type="ECO:0000256" key="20">
    <source>
        <dbReference type="PIRSR" id="PIRSR605150-2"/>
    </source>
</evidence>
<dbReference type="RefSeq" id="XP_031404642.1">
    <property type="nucleotide sequence ID" value="XM_031548782.1"/>
</dbReference>
<evidence type="ECO:0000256" key="11">
    <source>
        <dbReference type="ARBA" id="ARBA00022833"/>
    </source>
</evidence>
<keyword evidence="13 23" id="KW-1133">Transmembrane helix</keyword>
<feature type="active site" evidence="19">
    <location>
        <position position="406"/>
    </location>
</feature>
<dbReference type="GeneID" id="116213739"/>
<keyword evidence="12 23" id="KW-0135">Cellulose biosynthesis</keyword>
<feature type="binding site" evidence="20">
    <location>
        <position position="377"/>
    </location>
    <ligand>
        <name>UDP-alpha-D-glucose</name>
        <dbReference type="ChEBI" id="CHEBI:58885"/>
    </ligand>
</feature>
<comment type="cofactor">
    <cofactor evidence="1">
        <name>Mn(2+)</name>
        <dbReference type="ChEBI" id="CHEBI:29035"/>
    </cofactor>
</comment>
<gene>
    <name evidence="28" type="primary">LOC116213739</name>
    <name evidence="25" type="ORF">CDL15_Pgr012214</name>
</gene>
<dbReference type="PANTHER" id="PTHR13301">
    <property type="entry name" value="X-BOX TRANSCRIPTION FACTOR-RELATED"/>
    <property type="match status" value="1"/>
</dbReference>
<keyword evidence="5 23" id="KW-1003">Cell membrane</keyword>
<evidence type="ECO:0000256" key="19">
    <source>
        <dbReference type="PIRSR" id="PIRSR605150-1"/>
    </source>
</evidence>
<reference evidence="27" key="3">
    <citation type="journal article" date="2020" name="Plant Biotechnol. J.">
        <title>The pomegranate (Punica granatum L.) draft genome dissects genetic divergence between soft- and hard-seeded cultivars.</title>
        <authorList>
            <person name="Luo X."/>
            <person name="Li H."/>
            <person name="Wu Z."/>
            <person name="Yao W."/>
            <person name="Zhao P."/>
            <person name="Cao D."/>
            <person name="Yu H."/>
            <person name="Li K."/>
            <person name="Poudel K."/>
            <person name="Zhao D."/>
            <person name="Zhang F."/>
            <person name="Xia X."/>
            <person name="Chen L."/>
            <person name="Wang Q."/>
            <person name="Jing D."/>
            <person name="Cao S."/>
        </authorList>
    </citation>
    <scope>NUCLEOTIDE SEQUENCE [LARGE SCALE GENOMIC DNA]</scope>
</reference>
<keyword evidence="10 22" id="KW-0863">Zinc-finger</keyword>
<keyword evidence="7 23" id="KW-0808">Transferase</keyword>
<dbReference type="CDD" id="cd16617">
    <property type="entry name" value="mRING-HC-C4C4_CesA"/>
    <property type="match status" value="1"/>
</dbReference>
<feature type="binding site" evidence="20">
    <location>
        <position position="376"/>
    </location>
    <ligand>
        <name>UDP-alpha-D-glucose</name>
        <dbReference type="ChEBI" id="CHEBI:58885"/>
    </ligand>
</feature>
<evidence type="ECO:0000256" key="10">
    <source>
        <dbReference type="ARBA" id="ARBA00022771"/>
    </source>
</evidence>
<keyword evidence="6 23" id="KW-0328">Glycosyltransferase</keyword>
<feature type="domain" description="RING-type" evidence="24">
    <location>
        <begin position="39"/>
        <end position="85"/>
    </location>
</feature>
<evidence type="ECO:0000256" key="6">
    <source>
        <dbReference type="ARBA" id="ARBA00022676"/>
    </source>
</evidence>
<feature type="transmembrane region" description="Helical" evidence="23">
    <location>
        <begin position="876"/>
        <end position="896"/>
    </location>
</feature>
<feature type="transmembrane region" description="Helical" evidence="23">
    <location>
        <begin position="987"/>
        <end position="1008"/>
    </location>
</feature>
<evidence type="ECO:0000256" key="15">
    <source>
        <dbReference type="ARBA" id="ARBA00023136"/>
    </source>
</evidence>
<comment type="pathway">
    <text evidence="3 23">Glycan metabolism; plant cellulose biosynthesis.</text>
</comment>
<evidence type="ECO:0000256" key="22">
    <source>
        <dbReference type="PROSITE-ProRule" id="PRU00175"/>
    </source>
</evidence>
<dbReference type="UniPathway" id="UPA00695"/>
<accession>A0A218XM36</accession>
<dbReference type="SUPFAM" id="SSF57850">
    <property type="entry name" value="RING/U-box"/>
    <property type="match status" value="1"/>
</dbReference>
<dbReference type="EMBL" id="MTKT01001111">
    <property type="protein sequence ID" value="OWM85964.1"/>
    <property type="molecule type" value="Genomic_DNA"/>
</dbReference>
<feature type="transmembrane region" description="Helical" evidence="23">
    <location>
        <begin position="312"/>
        <end position="331"/>
    </location>
</feature>
<dbReference type="InterPro" id="IPR001841">
    <property type="entry name" value="Znf_RING"/>
</dbReference>
<reference evidence="28" key="4">
    <citation type="submission" date="2025-04" db="UniProtKB">
        <authorList>
            <consortium name="RefSeq"/>
        </authorList>
    </citation>
    <scope>IDENTIFICATION</scope>
    <source>
        <tissue evidence="28">Leaf</tissue>
    </source>
</reference>
<feature type="binding site" evidence="21">
    <location>
        <position position="548"/>
    </location>
    <ligand>
        <name>Mn(2+)</name>
        <dbReference type="ChEBI" id="CHEBI:29035"/>
    </ligand>
</feature>
<dbReference type="GO" id="GO:0008270">
    <property type="term" value="F:zinc ion binding"/>
    <property type="evidence" value="ECO:0007669"/>
    <property type="project" value="UniProtKB-KW"/>
</dbReference>
<keyword evidence="9 23" id="KW-0479">Metal-binding</keyword>
<feature type="transmembrane region" description="Helical" evidence="23">
    <location>
        <begin position="282"/>
        <end position="300"/>
    </location>
</feature>
<comment type="similarity">
    <text evidence="4 23">Belongs to the glycosyltransferase 2 family. Plant cellulose synthase subfamily.</text>
</comment>
<keyword evidence="17 23" id="KW-0961">Cell wall biogenesis/degradation</keyword>
<evidence type="ECO:0000256" key="14">
    <source>
        <dbReference type="ARBA" id="ARBA00022990"/>
    </source>
</evidence>
<feature type="transmembrane region" description="Helical" evidence="23">
    <location>
        <begin position="908"/>
        <end position="926"/>
    </location>
</feature>
<feature type="active site" evidence="19">
    <location>
        <position position="798"/>
    </location>
</feature>
<evidence type="ECO:0000256" key="2">
    <source>
        <dbReference type="ARBA" id="ARBA00004651"/>
    </source>
</evidence>
<evidence type="ECO:0000313" key="26">
    <source>
        <dbReference type="Proteomes" id="UP000197138"/>
    </source>
</evidence>
<feature type="binding site" evidence="20">
    <location>
        <position position="406"/>
    </location>
    <ligand>
        <name>UDP-alpha-D-glucose</name>
        <dbReference type="ChEBI" id="CHEBI:58885"/>
    </ligand>
</feature>
<feature type="binding site" evidence="20">
    <location>
        <position position="547"/>
    </location>
    <ligand>
        <name>UDP-alpha-D-glucose</name>
        <dbReference type="ChEBI" id="CHEBI:58885"/>
    </ligand>
</feature>
<dbReference type="Proteomes" id="UP000197138">
    <property type="component" value="Unassembled WGS sequence"/>
</dbReference>
<evidence type="ECO:0000256" key="5">
    <source>
        <dbReference type="ARBA" id="ARBA00022475"/>
    </source>
</evidence>
<keyword evidence="27" id="KW-1185">Reference proteome</keyword>
<sequence>MEASAGLVAGSHNRNELVVIRRDGDPALKQSQHLTGQICQICGDDVGLNADGELFVACNECAFPICRTCYEYERREGNQACPQCKTRFKRLKGCARVAGDEEEDDIDDVENEFNFEGRMRGNMQQSLAAEGMLHGPANYGLGYDPDLPQAIHPFQNNVPLLTNGQMVDDIPPDQHALVPSYMGAGGGGGGKRIHPLPFTDPNLPVQPRSMDPSKDLAAYGYGSVAWKERMESWKQKQEKLQMMKNEKGGKDLDYDGDGPDIPLMDEGRQPLSRKLPVPSSQINPYRMIIIIRLVVLGFFFHYRITHPVNDAFALWLISVICEIWFGISWILDQFPKWLPIERETYLDRLSLRYEKEGQPSQLSSVDIFVSTVDPLKEPPLVTANTVLSILAVDYPVDKVSCYVSDDGAAMLTFEALSETSEFAKKWVPFCKKFSIEPRAPEFYFAQKIDYLQDKVQASFVKERRAMKREYEEFKVRINALVAKAQKVPEEGWTMQDGTPWPGNNVRDHPGMIQVFLGQSGGHDTDGNELPRLVYVSREKRPGFNHHKKAGAMNALVRVSAVLTNAPYLLNLDCDHYINNSKALREAMCFLMDPLLGKRVCYVQFPQRFDGIDRHDRYANRNTVFFDINMKGLDGIQGPIYVGTGCVFTRQALYGIDAPKAKKPPTRTCNCLPKWLCCGCCCSGRRKKKTKSKNKLESKKKSLSSKKGELLALPALEGIEEGIEGIESESLIPQHKLEKKFGQSPVFVASTLLEDGGTLKSTSPASLLKEAIHVISCGYEDKTEWGKEVGWIYGSVTEDILTGFKMHCHGWRSIYCIPPRPAFKGSAPINLSDRLHQVLRWALGSIEIFLSQHCPIWYGYGGGLKWLERLSYINATIYPWTSIPLLAYCTLPAVCLLTGKFITPELSNVASLWFLSLFICIFATSILEMRWSGVGIDEWWRNEQFWVIGGVSAHLFAVFQGLLKVLAGVDTNFTVTSKAGEDEEFSELYAFKWTTLLIPPTTLLIINLIGVVAGISNAINNGYDSWGPLFGKLFFAFWVIVHLYPFLKGLLGRQNRTPTIIIVWSILLASIFSLLWVRIDPFLAKSDGPVLEECGLDCN</sequence>
<feature type="transmembrane region" description="Helical" evidence="23">
    <location>
        <begin position="946"/>
        <end position="966"/>
    </location>
</feature>
<reference evidence="25" key="2">
    <citation type="submission" date="2017-06" db="EMBL/GenBank/DDBJ databases">
        <title>The pomegranate genome and the genomics of punicalagin biosynthesis.</title>
        <authorList>
            <person name="Xu C."/>
        </authorList>
    </citation>
    <scope>NUCLEOTIDE SEQUENCE [LARGE SCALE GENOMIC DNA]</scope>
    <source>
        <tissue evidence="25">Fresh leaf</tissue>
    </source>
</reference>
<dbReference type="InterPro" id="IPR013083">
    <property type="entry name" value="Znf_RING/FYVE/PHD"/>
</dbReference>
<dbReference type="FunFam" id="3.90.550.10:FF:000009">
    <property type="entry name" value="Cellulose synthase"/>
    <property type="match status" value="1"/>
</dbReference>
<dbReference type="GO" id="GO:0030244">
    <property type="term" value="P:cellulose biosynthetic process"/>
    <property type="evidence" value="ECO:0007669"/>
    <property type="project" value="UniProtKB-KW"/>
</dbReference>
<name>A0A218XM36_PUNGR</name>
<keyword evidence="14" id="KW-0007">Acetylation</keyword>
<evidence type="ECO:0000256" key="1">
    <source>
        <dbReference type="ARBA" id="ARBA00001936"/>
    </source>
</evidence>
<evidence type="ECO:0000256" key="8">
    <source>
        <dbReference type="ARBA" id="ARBA00022692"/>
    </source>
</evidence>
<dbReference type="FunFam" id="3.30.40.10:FF:000031">
    <property type="entry name" value="Cellulose synthase"/>
    <property type="match status" value="1"/>
</dbReference>
<evidence type="ECO:0000256" key="23">
    <source>
        <dbReference type="RuleBase" id="RU361116"/>
    </source>
</evidence>
<feature type="binding site" evidence="20">
    <location>
        <position position="370"/>
    </location>
    <ligand>
        <name>UDP-alpha-D-glucose</name>
        <dbReference type="ChEBI" id="CHEBI:58885"/>
    </ligand>
</feature>
<keyword evidence="8 23" id="KW-0812">Transmembrane</keyword>
<evidence type="ECO:0000256" key="17">
    <source>
        <dbReference type="ARBA" id="ARBA00023316"/>
    </source>
</evidence>
<organism evidence="25 26">
    <name type="scientific">Punica granatum</name>
    <name type="common">Pomegranate</name>
    <dbReference type="NCBI Taxonomy" id="22663"/>
    <lineage>
        <taxon>Eukaryota</taxon>
        <taxon>Viridiplantae</taxon>
        <taxon>Streptophyta</taxon>
        <taxon>Embryophyta</taxon>
        <taxon>Tracheophyta</taxon>
        <taxon>Spermatophyta</taxon>
        <taxon>Magnoliopsida</taxon>
        <taxon>eudicotyledons</taxon>
        <taxon>Gunneridae</taxon>
        <taxon>Pentapetalae</taxon>
        <taxon>rosids</taxon>
        <taxon>malvids</taxon>
        <taxon>Myrtales</taxon>
        <taxon>Lythraceae</taxon>
        <taxon>Punica</taxon>
    </lineage>
</organism>
<evidence type="ECO:0000259" key="24">
    <source>
        <dbReference type="PROSITE" id="PS50089"/>
    </source>
</evidence>